<protein>
    <submittedName>
        <fullName evidence="1">Uncharacterized protein</fullName>
    </submittedName>
</protein>
<evidence type="ECO:0000313" key="2">
    <source>
        <dbReference type="Proteomes" id="UP000325577"/>
    </source>
</evidence>
<dbReference type="EMBL" id="CM018034">
    <property type="protein sequence ID" value="KAA8544181.1"/>
    <property type="molecule type" value="Genomic_DNA"/>
</dbReference>
<gene>
    <name evidence="1" type="ORF">F0562_022183</name>
</gene>
<proteinExistence type="predicted"/>
<organism evidence="1 2">
    <name type="scientific">Nyssa sinensis</name>
    <dbReference type="NCBI Taxonomy" id="561372"/>
    <lineage>
        <taxon>Eukaryota</taxon>
        <taxon>Viridiplantae</taxon>
        <taxon>Streptophyta</taxon>
        <taxon>Embryophyta</taxon>
        <taxon>Tracheophyta</taxon>
        <taxon>Spermatophyta</taxon>
        <taxon>Magnoliopsida</taxon>
        <taxon>eudicotyledons</taxon>
        <taxon>Gunneridae</taxon>
        <taxon>Pentapetalae</taxon>
        <taxon>asterids</taxon>
        <taxon>Cornales</taxon>
        <taxon>Nyssaceae</taxon>
        <taxon>Nyssa</taxon>
    </lineage>
</organism>
<evidence type="ECO:0000313" key="1">
    <source>
        <dbReference type="EMBL" id="KAA8544181.1"/>
    </source>
</evidence>
<name>A0A5J5BSK0_9ASTE</name>
<sequence>MSATKSTKMIIELKKTLDEHGVELGTARSSSNDYKHKWDEGQFFDIKSDLSIVETITIEVVKRHASEIEVVKRHASKIKAVKATTVQEQREHVLSIKRQLADDDYNYYITKLAKPLSIFDPAILDEFELDLEDEVAAKNVGGAENNEAQ</sequence>
<accession>A0A5J5BSK0</accession>
<reference evidence="1 2" key="1">
    <citation type="submission" date="2019-09" db="EMBL/GenBank/DDBJ databases">
        <title>A chromosome-level genome assembly of the Chinese tupelo Nyssa sinensis.</title>
        <authorList>
            <person name="Yang X."/>
            <person name="Kang M."/>
            <person name="Yang Y."/>
            <person name="Xiong H."/>
            <person name="Wang M."/>
            <person name="Zhang Z."/>
            <person name="Wang Z."/>
            <person name="Wu H."/>
            <person name="Ma T."/>
            <person name="Liu J."/>
            <person name="Xi Z."/>
        </authorList>
    </citation>
    <scope>NUCLEOTIDE SEQUENCE [LARGE SCALE GENOMIC DNA]</scope>
    <source>
        <strain evidence="1">J267</strain>
        <tissue evidence="1">Leaf</tissue>
    </source>
</reference>
<keyword evidence="2" id="KW-1185">Reference proteome</keyword>
<dbReference type="Proteomes" id="UP000325577">
    <property type="component" value="Linkage Group LG11"/>
</dbReference>
<dbReference type="AlphaFoldDB" id="A0A5J5BSK0"/>